<reference evidence="1" key="1">
    <citation type="submission" date="2021-08" db="EMBL/GenBank/DDBJ databases">
        <title>Flavobacterium sp. strain CC-SYL302.</title>
        <authorList>
            <person name="Lin S.-Y."/>
            <person name="Lee T.-H."/>
            <person name="Young C.-C."/>
        </authorList>
    </citation>
    <scope>NUCLEOTIDE SEQUENCE</scope>
    <source>
        <strain evidence="1">CC-SYL302</strain>
    </source>
</reference>
<dbReference type="RefSeq" id="WP_264434629.1">
    <property type="nucleotide sequence ID" value="NZ_CP081495.1"/>
</dbReference>
<name>A0ABY6M0Q4_9FLAO</name>
<accession>A0ABY6M0Q4</accession>
<dbReference type="EMBL" id="CP081495">
    <property type="protein sequence ID" value="UYW02135.1"/>
    <property type="molecule type" value="Genomic_DNA"/>
</dbReference>
<organism evidence="1 2">
    <name type="scientific">Flavobacterium agricola</name>
    <dbReference type="NCBI Taxonomy" id="2870839"/>
    <lineage>
        <taxon>Bacteria</taxon>
        <taxon>Pseudomonadati</taxon>
        <taxon>Bacteroidota</taxon>
        <taxon>Flavobacteriia</taxon>
        <taxon>Flavobacteriales</taxon>
        <taxon>Flavobacteriaceae</taxon>
        <taxon>Flavobacterium</taxon>
    </lineage>
</organism>
<evidence type="ECO:0000313" key="2">
    <source>
        <dbReference type="Proteomes" id="UP001163328"/>
    </source>
</evidence>
<sequence>MENPNAQKLVNKIQKDLFKNGLVTQTLVVDLKKLREYALEAQIPVLVKALRLAYEHIEENDAFLIPIPDDEPLESEDGEEITQEIELSTENNLESLDYFISLLLDLENKTNIADLREYNKLFKKFQA</sequence>
<gene>
    <name evidence="1" type="ORF">K5I29_04335</name>
</gene>
<keyword evidence="2" id="KW-1185">Reference proteome</keyword>
<proteinExistence type="predicted"/>
<dbReference type="Proteomes" id="UP001163328">
    <property type="component" value="Chromosome"/>
</dbReference>
<evidence type="ECO:0000313" key="1">
    <source>
        <dbReference type="EMBL" id="UYW02135.1"/>
    </source>
</evidence>
<protein>
    <submittedName>
        <fullName evidence="1">Uncharacterized protein</fullName>
    </submittedName>
</protein>